<organism evidence="4 5">
    <name type="scientific">Streptomyces flavalbus</name>
    <dbReference type="NCBI Taxonomy" id="2665155"/>
    <lineage>
        <taxon>Bacteria</taxon>
        <taxon>Bacillati</taxon>
        <taxon>Actinomycetota</taxon>
        <taxon>Actinomycetes</taxon>
        <taxon>Kitasatosporales</taxon>
        <taxon>Streptomycetaceae</taxon>
        <taxon>Streptomyces</taxon>
    </lineage>
</organism>
<feature type="transmembrane region" description="Helical" evidence="2">
    <location>
        <begin position="176"/>
        <end position="202"/>
    </location>
</feature>
<feature type="compositionally biased region" description="Pro residues" evidence="1">
    <location>
        <begin position="64"/>
        <end position="90"/>
    </location>
</feature>
<evidence type="ECO:0000259" key="3">
    <source>
        <dbReference type="Pfam" id="PF13828"/>
    </source>
</evidence>
<feature type="compositionally biased region" description="Gly residues" evidence="1">
    <location>
        <begin position="91"/>
        <end position="103"/>
    </location>
</feature>
<protein>
    <submittedName>
        <fullName evidence="4">DUF4190 domain-containing protein</fullName>
    </submittedName>
</protein>
<accession>A0ABW2WDN9</accession>
<feature type="domain" description="DUF4190" evidence="3">
    <location>
        <begin position="172"/>
        <end position="236"/>
    </location>
</feature>
<name>A0ABW2WDN9_9ACTN</name>
<reference evidence="5" key="1">
    <citation type="journal article" date="2019" name="Int. J. Syst. Evol. Microbiol.">
        <title>The Global Catalogue of Microorganisms (GCM) 10K type strain sequencing project: providing services to taxonomists for standard genome sequencing and annotation.</title>
        <authorList>
            <consortium name="The Broad Institute Genomics Platform"/>
            <consortium name="The Broad Institute Genome Sequencing Center for Infectious Disease"/>
            <person name="Wu L."/>
            <person name="Ma J."/>
        </authorList>
    </citation>
    <scope>NUCLEOTIDE SEQUENCE [LARGE SCALE GENOMIC DNA]</scope>
    <source>
        <strain evidence="5">CGMCC 4.7400</strain>
    </source>
</reference>
<feature type="compositionally biased region" description="Pro residues" evidence="1">
    <location>
        <begin position="134"/>
        <end position="145"/>
    </location>
</feature>
<feature type="compositionally biased region" description="Gly residues" evidence="1">
    <location>
        <begin position="54"/>
        <end position="63"/>
    </location>
</feature>
<sequence length="246" mass="23646">MSDDPRPSADGASPQGPGATPDPWAPPTEDTPPGGGPVPPSVHDQLTITSMPGAGTGGAGTGYPGPPPAPANPFAPPAQDPPVPPPPVAPGGPGIPAGPGGPGAPGYGYPGAYGYQAAPPGQPLPGHPAAPGYPGQPGPGVPYPPPGSGYSARYPGYPGWPGTPPMLSNGMGTAGLVLGIVASVLFCLWPLAFILGLLAVVFGAIGRKKAARGEADNGGQALAGIICGVVGMVLAVGLGAVVIFVP</sequence>
<dbReference type="EMBL" id="JBHTEB010000001">
    <property type="protein sequence ID" value="MFD0317561.1"/>
    <property type="molecule type" value="Genomic_DNA"/>
</dbReference>
<dbReference type="Pfam" id="PF13828">
    <property type="entry name" value="DUF4190"/>
    <property type="match status" value="1"/>
</dbReference>
<evidence type="ECO:0000256" key="2">
    <source>
        <dbReference type="SAM" id="Phobius"/>
    </source>
</evidence>
<keyword evidence="2" id="KW-0472">Membrane</keyword>
<dbReference type="InterPro" id="IPR025241">
    <property type="entry name" value="DUF4190"/>
</dbReference>
<keyword evidence="2" id="KW-0812">Transmembrane</keyword>
<dbReference type="RefSeq" id="WP_381613079.1">
    <property type="nucleotide sequence ID" value="NZ_JBHTEB010000001.1"/>
</dbReference>
<dbReference type="Proteomes" id="UP001597023">
    <property type="component" value="Unassembled WGS sequence"/>
</dbReference>
<feature type="region of interest" description="Disordered" evidence="1">
    <location>
        <begin position="1"/>
        <end position="103"/>
    </location>
</feature>
<feature type="region of interest" description="Disordered" evidence="1">
    <location>
        <begin position="118"/>
        <end position="145"/>
    </location>
</feature>
<feature type="transmembrane region" description="Helical" evidence="2">
    <location>
        <begin position="222"/>
        <end position="245"/>
    </location>
</feature>
<evidence type="ECO:0000313" key="5">
    <source>
        <dbReference type="Proteomes" id="UP001597023"/>
    </source>
</evidence>
<evidence type="ECO:0000313" key="4">
    <source>
        <dbReference type="EMBL" id="MFD0317561.1"/>
    </source>
</evidence>
<feature type="compositionally biased region" description="Pro residues" evidence="1">
    <location>
        <begin position="23"/>
        <end position="40"/>
    </location>
</feature>
<evidence type="ECO:0000256" key="1">
    <source>
        <dbReference type="SAM" id="MobiDB-lite"/>
    </source>
</evidence>
<keyword evidence="5" id="KW-1185">Reference proteome</keyword>
<proteinExistence type="predicted"/>
<gene>
    <name evidence="4" type="ORF">ACFQZ6_25740</name>
</gene>
<keyword evidence="2" id="KW-1133">Transmembrane helix</keyword>
<comment type="caution">
    <text evidence="4">The sequence shown here is derived from an EMBL/GenBank/DDBJ whole genome shotgun (WGS) entry which is preliminary data.</text>
</comment>